<dbReference type="AlphaFoldDB" id="G0QLI6"/>
<dbReference type="GeneID" id="14910108"/>
<evidence type="ECO:0000313" key="4">
    <source>
        <dbReference type="Proteomes" id="UP000008983"/>
    </source>
</evidence>
<dbReference type="PROSITE" id="PS00018">
    <property type="entry name" value="EF_HAND_1"/>
    <property type="match status" value="1"/>
</dbReference>
<name>G0QLI6_ICHMU</name>
<dbReference type="OMA" id="NEIDVWL"/>
<dbReference type="CDD" id="cd00051">
    <property type="entry name" value="EFh"/>
    <property type="match status" value="1"/>
</dbReference>
<keyword evidence="4" id="KW-1185">Reference proteome</keyword>
<evidence type="ECO:0000313" key="3">
    <source>
        <dbReference type="EMBL" id="EGR33920.1"/>
    </source>
</evidence>
<feature type="domain" description="EF-hand" evidence="2">
    <location>
        <begin position="166"/>
        <end position="201"/>
    </location>
</feature>
<dbReference type="RefSeq" id="XP_004039224.1">
    <property type="nucleotide sequence ID" value="XM_004039176.1"/>
</dbReference>
<evidence type="ECO:0000256" key="1">
    <source>
        <dbReference type="ARBA" id="ARBA00022837"/>
    </source>
</evidence>
<feature type="domain" description="EF-hand" evidence="2">
    <location>
        <begin position="64"/>
        <end position="99"/>
    </location>
</feature>
<dbReference type="PANTHER" id="PTHR19972">
    <property type="entry name" value="CALBINDIN"/>
    <property type="match status" value="1"/>
</dbReference>
<dbReference type="InterPro" id="IPR018247">
    <property type="entry name" value="EF_Hand_1_Ca_BS"/>
</dbReference>
<dbReference type="InParanoid" id="G0QLI6"/>
<dbReference type="GO" id="GO:0005634">
    <property type="term" value="C:nucleus"/>
    <property type="evidence" value="ECO:0007669"/>
    <property type="project" value="TreeGrafter"/>
</dbReference>
<dbReference type="eggNOG" id="ENOG502SPAU">
    <property type="taxonomic scope" value="Eukaryota"/>
</dbReference>
<protein>
    <recommendedName>
        <fullName evidence="2">EF-hand domain-containing protein</fullName>
    </recommendedName>
</protein>
<dbReference type="OrthoDB" id="26525at2759"/>
<dbReference type="SUPFAM" id="SSF47473">
    <property type="entry name" value="EF-hand"/>
    <property type="match status" value="1"/>
</dbReference>
<dbReference type="GO" id="GO:0005829">
    <property type="term" value="C:cytosol"/>
    <property type="evidence" value="ECO:0007669"/>
    <property type="project" value="TreeGrafter"/>
</dbReference>
<keyword evidence="1" id="KW-0106">Calcium</keyword>
<proteinExistence type="predicted"/>
<dbReference type="PROSITE" id="PS50222">
    <property type="entry name" value="EF_HAND_2"/>
    <property type="match status" value="3"/>
</dbReference>
<dbReference type="InterPro" id="IPR051001">
    <property type="entry name" value="Calbindin_Ca-bind"/>
</dbReference>
<dbReference type="Proteomes" id="UP000008983">
    <property type="component" value="Unassembled WGS sequence"/>
</dbReference>
<sequence>MNSSTMRSSSNRPINGFCTIDGAKAVAKRFFEDYDKGNKQRLDNVDVCPIIIEVYKAFNQFYTPSGEDVKSYHRVLDGNGDGQVTYQDIEDICIRYLCGGQSQENREVIKRAAKPRYTPEVEQRLNVARRLFKRFDTDGSGQLKENEIANLLVATYEEMGIKGVTVSAEDVEIWLDMADSNRDGGVSLEEYEQVVIKSLIKMGIKVENEQMVI</sequence>
<dbReference type="Gene3D" id="1.10.238.10">
    <property type="entry name" value="EF-hand"/>
    <property type="match status" value="2"/>
</dbReference>
<dbReference type="STRING" id="857967.G0QLI6"/>
<evidence type="ECO:0000259" key="2">
    <source>
        <dbReference type="PROSITE" id="PS50222"/>
    </source>
</evidence>
<feature type="domain" description="EF-hand" evidence="2">
    <location>
        <begin position="123"/>
        <end position="158"/>
    </location>
</feature>
<accession>G0QLI6</accession>
<dbReference type="InterPro" id="IPR011992">
    <property type="entry name" value="EF-hand-dom_pair"/>
</dbReference>
<dbReference type="GO" id="GO:0051480">
    <property type="term" value="P:regulation of cytosolic calcium ion concentration"/>
    <property type="evidence" value="ECO:0007669"/>
    <property type="project" value="TreeGrafter"/>
</dbReference>
<dbReference type="EMBL" id="GL983263">
    <property type="protein sequence ID" value="EGR33920.1"/>
    <property type="molecule type" value="Genomic_DNA"/>
</dbReference>
<reference evidence="3 4" key="1">
    <citation type="submission" date="2011-07" db="EMBL/GenBank/DDBJ databases">
        <authorList>
            <person name="Coyne R."/>
            <person name="Brami D."/>
            <person name="Johnson J."/>
            <person name="Hostetler J."/>
            <person name="Hannick L."/>
            <person name="Clark T."/>
            <person name="Cassidy-Hanley D."/>
            <person name="Inman J."/>
        </authorList>
    </citation>
    <scope>NUCLEOTIDE SEQUENCE [LARGE SCALE GENOMIC DNA]</scope>
    <source>
        <strain evidence="3 4">G5</strain>
    </source>
</reference>
<dbReference type="InterPro" id="IPR002048">
    <property type="entry name" value="EF_hand_dom"/>
</dbReference>
<dbReference type="PANTHER" id="PTHR19972:SF10">
    <property type="entry name" value="CALBINDIN-32"/>
    <property type="match status" value="1"/>
</dbReference>
<dbReference type="Pfam" id="PF13499">
    <property type="entry name" value="EF-hand_7"/>
    <property type="match status" value="1"/>
</dbReference>
<gene>
    <name evidence="3" type="ORF">IMG5_031040</name>
</gene>
<dbReference type="GO" id="GO:0005509">
    <property type="term" value="F:calcium ion binding"/>
    <property type="evidence" value="ECO:0007669"/>
    <property type="project" value="InterPro"/>
</dbReference>
<dbReference type="SMART" id="SM00054">
    <property type="entry name" value="EFh"/>
    <property type="match status" value="3"/>
</dbReference>
<organism evidence="3 4">
    <name type="scientific">Ichthyophthirius multifiliis</name>
    <name type="common">White spot disease agent</name>
    <name type="synonym">Ich</name>
    <dbReference type="NCBI Taxonomy" id="5932"/>
    <lineage>
        <taxon>Eukaryota</taxon>
        <taxon>Sar</taxon>
        <taxon>Alveolata</taxon>
        <taxon>Ciliophora</taxon>
        <taxon>Intramacronucleata</taxon>
        <taxon>Oligohymenophorea</taxon>
        <taxon>Hymenostomatida</taxon>
        <taxon>Ophryoglenina</taxon>
        <taxon>Ichthyophthirius</taxon>
    </lineage>
</organism>